<keyword evidence="2" id="KW-0472">Membrane</keyword>
<dbReference type="RefSeq" id="WP_345074731.1">
    <property type="nucleotide sequence ID" value="NZ_BAABAP010000033.1"/>
</dbReference>
<accession>A0A6F8XLG3</accession>
<feature type="domain" description="Serine aminopeptidase S33" evidence="3">
    <location>
        <begin position="108"/>
        <end position="269"/>
    </location>
</feature>
<name>A0A6F8XLG3_9ACTN</name>
<dbReference type="EMBL" id="AP022870">
    <property type="protein sequence ID" value="BCB74638.1"/>
    <property type="molecule type" value="Genomic_DNA"/>
</dbReference>
<evidence type="ECO:0000259" key="3">
    <source>
        <dbReference type="Pfam" id="PF12146"/>
    </source>
</evidence>
<dbReference type="Proteomes" id="UP000502508">
    <property type="component" value="Chromosome"/>
</dbReference>
<feature type="region of interest" description="Disordered" evidence="1">
    <location>
        <begin position="1"/>
        <end position="20"/>
    </location>
</feature>
<dbReference type="InterPro" id="IPR029058">
    <property type="entry name" value="AB_hydrolase_fold"/>
</dbReference>
<dbReference type="AlphaFoldDB" id="A0A6F8XLG3"/>
<gene>
    <name evidence="4" type="ORF">Pflav_010480</name>
</gene>
<dbReference type="InterPro" id="IPR022742">
    <property type="entry name" value="Hydrolase_4"/>
</dbReference>
<evidence type="ECO:0000256" key="2">
    <source>
        <dbReference type="SAM" id="Phobius"/>
    </source>
</evidence>
<evidence type="ECO:0000256" key="1">
    <source>
        <dbReference type="SAM" id="MobiDB-lite"/>
    </source>
</evidence>
<dbReference type="KEGG" id="pfla:Pflav_010480"/>
<evidence type="ECO:0000313" key="4">
    <source>
        <dbReference type="EMBL" id="BCB74638.1"/>
    </source>
</evidence>
<sequence>MAADSVRLSLAEGPVENEPPRHRSVLRRRWTRVVVGVLAGLVTLVSVAVLALYLWPLERSALQQATATTLDFTAAEEQAQRAVLADTADGMVTRQCRTQLLSHGKRTAKAVLLLHGYRSCPKAYDALAQEFFKRGYNVYVPRESRHGLVDDTASNDIKAEELVEYANDGMNIVAGLGVEAGIVGISGGGVLATWLAHYRGDAVARLLVLSPFYRPGASRAPAFAVRPFTLLFGFGLVPDRITGEKFSFRALAQYQRVVFNYADRPQCPVLRTVAAVVSPNDELIDRRVAFDVPTALAQVNPKASIETRELPAGFGLDHDILDPDVVPPDRQPDIYRLYVELYEGTAG</sequence>
<evidence type="ECO:0000313" key="5">
    <source>
        <dbReference type="Proteomes" id="UP000502508"/>
    </source>
</evidence>
<dbReference type="SUPFAM" id="SSF53474">
    <property type="entry name" value="alpha/beta-Hydrolases"/>
    <property type="match status" value="1"/>
</dbReference>
<dbReference type="Pfam" id="PF12146">
    <property type="entry name" value="Hydrolase_4"/>
    <property type="match status" value="1"/>
</dbReference>
<dbReference type="Gene3D" id="3.40.50.1820">
    <property type="entry name" value="alpha/beta hydrolase"/>
    <property type="match status" value="1"/>
</dbReference>
<reference evidence="4 5" key="2">
    <citation type="submission" date="2020-03" db="EMBL/GenBank/DDBJ databases">
        <authorList>
            <person name="Ichikawa N."/>
            <person name="Kimura A."/>
            <person name="Kitahashi Y."/>
            <person name="Uohara A."/>
        </authorList>
    </citation>
    <scope>NUCLEOTIDE SEQUENCE [LARGE SCALE GENOMIC DNA]</scope>
    <source>
        <strain evidence="4 5">NBRC 107702</strain>
    </source>
</reference>
<feature type="transmembrane region" description="Helical" evidence="2">
    <location>
        <begin position="33"/>
        <end position="55"/>
    </location>
</feature>
<keyword evidence="2" id="KW-0812">Transmembrane</keyword>
<keyword evidence="2" id="KW-1133">Transmembrane helix</keyword>
<reference evidence="4 5" key="1">
    <citation type="submission" date="2020-03" db="EMBL/GenBank/DDBJ databases">
        <title>Whole genome shotgun sequence of Phytohabitans flavus NBRC 107702.</title>
        <authorList>
            <person name="Komaki H."/>
            <person name="Tamura T."/>
        </authorList>
    </citation>
    <scope>NUCLEOTIDE SEQUENCE [LARGE SCALE GENOMIC DNA]</scope>
    <source>
        <strain evidence="4 5">NBRC 107702</strain>
    </source>
</reference>
<keyword evidence="5" id="KW-1185">Reference proteome</keyword>
<proteinExistence type="predicted"/>
<protein>
    <recommendedName>
        <fullName evidence="3">Serine aminopeptidase S33 domain-containing protein</fullName>
    </recommendedName>
</protein>
<organism evidence="4 5">
    <name type="scientific">Phytohabitans flavus</name>
    <dbReference type="NCBI Taxonomy" id="1076124"/>
    <lineage>
        <taxon>Bacteria</taxon>
        <taxon>Bacillati</taxon>
        <taxon>Actinomycetota</taxon>
        <taxon>Actinomycetes</taxon>
        <taxon>Micromonosporales</taxon>
        <taxon>Micromonosporaceae</taxon>
    </lineage>
</organism>